<organism evidence="1 2">
    <name type="scientific">Brevirhabdus pacifica</name>
    <dbReference type="NCBI Taxonomy" id="1267768"/>
    <lineage>
        <taxon>Bacteria</taxon>
        <taxon>Pseudomonadati</taxon>
        <taxon>Pseudomonadota</taxon>
        <taxon>Alphaproteobacteria</taxon>
        <taxon>Rhodobacterales</taxon>
        <taxon>Paracoccaceae</taxon>
        <taxon>Brevirhabdus</taxon>
    </lineage>
</organism>
<name>A0A1U7DHX6_9RHOB</name>
<dbReference type="RefSeq" id="WP_076979609.1">
    <property type="nucleotide sequence ID" value="NZ_CP019124.1"/>
</dbReference>
<keyword evidence="1" id="KW-0645">Protease</keyword>
<dbReference type="Proteomes" id="UP000187266">
    <property type="component" value="Chromosome"/>
</dbReference>
<accession>A0A2M9DD81</accession>
<dbReference type="InterPro" id="IPR053136">
    <property type="entry name" value="UTP_pyrophosphatase-like"/>
</dbReference>
<dbReference type="EMBL" id="CP019124">
    <property type="protein sequence ID" value="APX89586.1"/>
    <property type="molecule type" value="Genomic_DNA"/>
</dbReference>
<dbReference type="STRING" id="1267768.BV394_07550"/>
<dbReference type="GO" id="GO:0008237">
    <property type="term" value="F:metallopeptidase activity"/>
    <property type="evidence" value="ECO:0007669"/>
    <property type="project" value="UniProtKB-KW"/>
</dbReference>
<protein>
    <submittedName>
        <fullName evidence="1">Zinc metalloprotease</fullName>
    </submittedName>
</protein>
<dbReference type="PANTHER" id="PTHR30399:SF1">
    <property type="entry name" value="UTP PYROPHOSPHATASE"/>
    <property type="match status" value="1"/>
</dbReference>
<dbReference type="Gene3D" id="3.30.2010.10">
    <property type="entry name" value="Metalloproteases ('zincins'), catalytic domain"/>
    <property type="match status" value="1"/>
</dbReference>
<reference evidence="1 2" key="1">
    <citation type="submission" date="2017-01" db="EMBL/GenBank/DDBJ databases">
        <title>Genomic analysis of Xuhuaishuia manganoxidans DY6-4.</title>
        <authorList>
            <person name="Wang X."/>
        </authorList>
    </citation>
    <scope>NUCLEOTIDE SEQUENCE [LARGE SCALE GENOMIC DNA]</scope>
    <source>
        <strain evidence="1 2">DY6-4</strain>
    </source>
</reference>
<dbReference type="PANTHER" id="PTHR30399">
    <property type="entry name" value="UNCHARACTERIZED PROTEIN YGJP"/>
    <property type="match status" value="1"/>
</dbReference>
<gene>
    <name evidence="1" type="ORF">BV394_07550</name>
</gene>
<keyword evidence="1" id="KW-0482">Metalloprotease</keyword>
<sequence length="241" mass="26476">MGDTIELPGDGDGLAPVSVTLRRSGRARRLSLRVSQLDGRATLSMPTHAPRRAAERFVAEKAQWLRRMIAQSAPARDLVPGAEFPVEGRPHRLLPGSGARVRLGDGVIEMPASGEEFTDNAGPALAGKLKALARDRLVAASDHHAGALGRDYGRITLRDTRSRWGSCSSEGNLMYSWRLILAPAQVLDYVAAHEVAHLEQMNHSPAFWAVVESLCPGYREPRAWLRRHGTSLHAWRFELTP</sequence>
<dbReference type="CDD" id="cd07344">
    <property type="entry name" value="M48_yhfN_like"/>
    <property type="match status" value="1"/>
</dbReference>
<accession>A0A1U7DHX6</accession>
<evidence type="ECO:0000313" key="2">
    <source>
        <dbReference type="Proteomes" id="UP000187266"/>
    </source>
</evidence>
<dbReference type="AlphaFoldDB" id="A0A1U7DHX6"/>
<dbReference type="InterPro" id="IPR002725">
    <property type="entry name" value="YgjP-like_metallopeptidase"/>
</dbReference>
<keyword evidence="2" id="KW-1185">Reference proteome</keyword>
<keyword evidence="1" id="KW-0378">Hydrolase</keyword>
<evidence type="ECO:0000313" key="1">
    <source>
        <dbReference type="EMBL" id="APX89586.1"/>
    </source>
</evidence>
<dbReference type="Pfam" id="PF01863">
    <property type="entry name" value="YgjP-like"/>
    <property type="match status" value="1"/>
</dbReference>
<proteinExistence type="predicted"/>
<dbReference type="OrthoDB" id="9795402at2"/>